<name>A0A0F9EE48_9ZZZZ</name>
<dbReference type="AlphaFoldDB" id="A0A0F9EE48"/>
<reference evidence="1" key="1">
    <citation type="journal article" date="2015" name="Nature">
        <title>Complex archaea that bridge the gap between prokaryotes and eukaryotes.</title>
        <authorList>
            <person name="Spang A."/>
            <person name="Saw J.H."/>
            <person name="Jorgensen S.L."/>
            <person name="Zaremba-Niedzwiedzka K."/>
            <person name="Martijn J."/>
            <person name="Lind A.E."/>
            <person name="van Eijk R."/>
            <person name="Schleper C."/>
            <person name="Guy L."/>
            <person name="Ettema T.J."/>
        </authorList>
    </citation>
    <scope>NUCLEOTIDE SEQUENCE</scope>
</reference>
<accession>A0A0F9EE48</accession>
<organism evidence="1">
    <name type="scientific">marine sediment metagenome</name>
    <dbReference type="NCBI Taxonomy" id="412755"/>
    <lineage>
        <taxon>unclassified sequences</taxon>
        <taxon>metagenomes</taxon>
        <taxon>ecological metagenomes</taxon>
    </lineage>
</organism>
<protein>
    <submittedName>
        <fullName evidence="1">Uncharacterized protein</fullName>
    </submittedName>
</protein>
<sequence length="56" mass="6803">MNQEELRDELSVSQNKYMTCSICEQEISWSHDRDEERMEEHFKEVHSLEDEKNGNE</sequence>
<evidence type="ECO:0000313" key="1">
    <source>
        <dbReference type="EMBL" id="KKL28146.1"/>
    </source>
</evidence>
<gene>
    <name evidence="1" type="ORF">LCGC14_2378070</name>
</gene>
<comment type="caution">
    <text evidence="1">The sequence shown here is derived from an EMBL/GenBank/DDBJ whole genome shotgun (WGS) entry which is preliminary data.</text>
</comment>
<proteinExistence type="predicted"/>
<dbReference type="EMBL" id="LAZR01035201">
    <property type="protein sequence ID" value="KKL28146.1"/>
    <property type="molecule type" value="Genomic_DNA"/>
</dbReference>